<keyword evidence="6" id="KW-1185">Reference proteome</keyword>
<dbReference type="PANTHER" id="PTHR48043:SF159">
    <property type="entry name" value="EG:EG0003.4 PROTEIN-RELATED"/>
    <property type="match status" value="1"/>
</dbReference>
<gene>
    <name evidence="5" type="ORF">ALC57_10583</name>
</gene>
<dbReference type="EMBL" id="KQ980230">
    <property type="protein sequence ID" value="KYN17144.1"/>
    <property type="molecule type" value="Genomic_DNA"/>
</dbReference>
<dbReference type="InterPro" id="IPR002213">
    <property type="entry name" value="UDP_glucos_trans"/>
</dbReference>
<keyword evidence="3 5" id="KW-0808">Transferase</keyword>
<feature type="transmembrane region" description="Helical" evidence="4">
    <location>
        <begin position="218"/>
        <end position="245"/>
    </location>
</feature>
<proteinExistence type="inferred from homology"/>
<evidence type="ECO:0000256" key="1">
    <source>
        <dbReference type="ARBA" id="ARBA00009995"/>
    </source>
</evidence>
<evidence type="ECO:0000256" key="4">
    <source>
        <dbReference type="SAM" id="Phobius"/>
    </source>
</evidence>
<comment type="similarity">
    <text evidence="1">Belongs to the UDP-glycosyltransferase family.</text>
</comment>
<dbReference type="Proteomes" id="UP000078492">
    <property type="component" value="Unassembled WGS sequence"/>
</dbReference>
<evidence type="ECO:0000313" key="6">
    <source>
        <dbReference type="Proteomes" id="UP000078492"/>
    </source>
</evidence>
<evidence type="ECO:0000256" key="3">
    <source>
        <dbReference type="ARBA" id="ARBA00022679"/>
    </source>
</evidence>
<dbReference type="GO" id="GO:0008194">
    <property type="term" value="F:UDP-glycosyltransferase activity"/>
    <property type="evidence" value="ECO:0007669"/>
    <property type="project" value="InterPro"/>
</dbReference>
<keyword evidence="4" id="KW-0812">Transmembrane</keyword>
<evidence type="ECO:0000256" key="2">
    <source>
        <dbReference type="ARBA" id="ARBA00022676"/>
    </source>
</evidence>
<organism evidence="5 6">
    <name type="scientific">Trachymyrmex cornetzi</name>
    <dbReference type="NCBI Taxonomy" id="471704"/>
    <lineage>
        <taxon>Eukaryota</taxon>
        <taxon>Metazoa</taxon>
        <taxon>Ecdysozoa</taxon>
        <taxon>Arthropoda</taxon>
        <taxon>Hexapoda</taxon>
        <taxon>Insecta</taxon>
        <taxon>Pterygota</taxon>
        <taxon>Neoptera</taxon>
        <taxon>Endopterygota</taxon>
        <taxon>Hymenoptera</taxon>
        <taxon>Apocrita</taxon>
        <taxon>Aculeata</taxon>
        <taxon>Formicoidea</taxon>
        <taxon>Formicidae</taxon>
        <taxon>Myrmicinae</taxon>
        <taxon>Trachymyrmex</taxon>
    </lineage>
</organism>
<dbReference type="PANTHER" id="PTHR48043">
    <property type="entry name" value="EG:EG0003.4 PROTEIN-RELATED"/>
    <property type="match status" value="1"/>
</dbReference>
<keyword evidence="4" id="KW-1133">Transmembrane helix</keyword>
<keyword evidence="4" id="KW-0472">Membrane</keyword>
<dbReference type="SUPFAM" id="SSF53756">
    <property type="entry name" value="UDP-Glycosyltransferase/glycogen phosphorylase"/>
    <property type="match status" value="1"/>
</dbReference>
<accession>A0A151J3Z3</accession>
<reference evidence="5 6" key="1">
    <citation type="submission" date="2015-09" db="EMBL/GenBank/DDBJ databases">
        <title>Trachymyrmex cornetzi WGS genome.</title>
        <authorList>
            <person name="Nygaard S."/>
            <person name="Hu H."/>
            <person name="Boomsma J."/>
            <person name="Zhang G."/>
        </authorList>
    </citation>
    <scope>NUCLEOTIDE SEQUENCE [LARGE SCALE GENOMIC DNA]</scope>
    <source>
        <strain evidence="5">Tcor2-1</strain>
        <tissue evidence="5">Whole body</tissue>
    </source>
</reference>
<sequence length="260" mass="30084">MLPLYFIKVFIVTSQDVRVFLDGATNGALVISLGTNVKWKSIGLDTIKTVILALSKLKQRILWKLDIDVPFEVPDNLMTVKWIMQKEVLSHQNVRAVWTHGGLLSTQEAIWKGIPIIVMPFFMDQKSNAQILVAKGVGIYLDIKTLSVQTILHAVEEIFYNESYTKNMKQLSSEFRDRQIPPLDLAIWSIEYTVRHPNGTLVTPLKFQSWIQQNLIDVYVFLLFNIIIILLTIFFTIKILIYFYYNHIYTASKFHKSKQS</sequence>
<dbReference type="CDD" id="cd03784">
    <property type="entry name" value="GT1_Gtf-like"/>
    <property type="match status" value="1"/>
</dbReference>
<name>A0A151J3Z3_9HYME</name>
<dbReference type="FunFam" id="3.40.50.2000:FF:000050">
    <property type="entry name" value="UDP-glucuronosyltransferase"/>
    <property type="match status" value="1"/>
</dbReference>
<protein>
    <submittedName>
        <fullName evidence="5">UDP-glucuronosyltransferase 2B17</fullName>
    </submittedName>
</protein>
<evidence type="ECO:0000313" key="5">
    <source>
        <dbReference type="EMBL" id="KYN17144.1"/>
    </source>
</evidence>
<dbReference type="STRING" id="471704.A0A151J3Z3"/>
<dbReference type="Pfam" id="PF00201">
    <property type="entry name" value="UDPGT"/>
    <property type="match status" value="1"/>
</dbReference>
<dbReference type="InterPro" id="IPR050271">
    <property type="entry name" value="UDP-glycosyltransferase"/>
</dbReference>
<dbReference type="AlphaFoldDB" id="A0A151J3Z3"/>
<dbReference type="Gene3D" id="3.40.50.2000">
    <property type="entry name" value="Glycogen Phosphorylase B"/>
    <property type="match status" value="1"/>
</dbReference>
<keyword evidence="2" id="KW-0328">Glycosyltransferase</keyword>